<dbReference type="InterPro" id="IPR011990">
    <property type="entry name" value="TPR-like_helical_dom_sf"/>
</dbReference>
<evidence type="ECO:0000256" key="2">
    <source>
        <dbReference type="ARBA" id="ARBA00022737"/>
    </source>
</evidence>
<reference evidence="5 6" key="1">
    <citation type="submission" date="2020-08" db="EMBL/GenBank/DDBJ databases">
        <authorList>
            <person name="Koutsovoulos G."/>
            <person name="Danchin GJ E."/>
        </authorList>
    </citation>
    <scope>NUCLEOTIDE SEQUENCE [LARGE SCALE GENOMIC DNA]</scope>
</reference>
<dbReference type="AlphaFoldDB" id="A0A6V7W6D7"/>
<dbReference type="Proteomes" id="UP000580250">
    <property type="component" value="Unassembled WGS sequence"/>
</dbReference>
<dbReference type="OrthoDB" id="185373at2759"/>
<dbReference type="GO" id="GO:0032543">
    <property type="term" value="P:mitochondrial translation"/>
    <property type="evidence" value="ECO:0007669"/>
    <property type="project" value="InterPro"/>
</dbReference>
<proteinExistence type="predicted"/>
<evidence type="ECO:0000256" key="1">
    <source>
        <dbReference type="ARBA" id="ARBA00004173"/>
    </source>
</evidence>
<keyword evidence="3" id="KW-0809">Transit peptide</keyword>
<evidence type="ECO:0000313" key="5">
    <source>
        <dbReference type="EMBL" id="CAD2182278.1"/>
    </source>
</evidence>
<accession>A0A6V7W6D7</accession>
<keyword evidence="2" id="KW-0677">Repeat</keyword>
<name>A0A6V7W6D7_MELEN</name>
<evidence type="ECO:0000256" key="4">
    <source>
        <dbReference type="ARBA" id="ARBA00023128"/>
    </source>
</evidence>
<dbReference type="GO" id="GO:0005739">
    <property type="term" value="C:mitochondrion"/>
    <property type="evidence" value="ECO:0007669"/>
    <property type="project" value="UniProtKB-SubCell"/>
</dbReference>
<dbReference type="Gene3D" id="1.25.40.10">
    <property type="entry name" value="Tetratricopeptide repeat domain"/>
    <property type="match status" value="1"/>
</dbReference>
<dbReference type="PANTHER" id="PTHR16276:SF1">
    <property type="entry name" value="SMALL RIBOSOMAL SUBUNIT PROTEIN MS39"/>
    <property type="match status" value="1"/>
</dbReference>
<dbReference type="InterPro" id="IPR037387">
    <property type="entry name" value="PTCD3"/>
</dbReference>
<comment type="caution">
    <text evidence="5">The sequence shown here is derived from an EMBL/GenBank/DDBJ whole genome shotgun (WGS) entry which is preliminary data.</text>
</comment>
<dbReference type="GO" id="GO:0019843">
    <property type="term" value="F:rRNA binding"/>
    <property type="evidence" value="ECO:0007669"/>
    <property type="project" value="InterPro"/>
</dbReference>
<dbReference type="InterPro" id="IPR055063">
    <property type="entry name" value="Rib_mS39_PPR"/>
</dbReference>
<keyword evidence="4" id="KW-0496">Mitochondrion</keyword>
<dbReference type="GO" id="GO:0043024">
    <property type="term" value="F:ribosomal small subunit binding"/>
    <property type="evidence" value="ECO:0007669"/>
    <property type="project" value="InterPro"/>
</dbReference>
<protein>
    <submittedName>
        <fullName evidence="5">Uncharacterized protein</fullName>
    </submittedName>
</protein>
<organism evidence="5 6">
    <name type="scientific">Meloidogyne enterolobii</name>
    <name type="common">Root-knot nematode worm</name>
    <name type="synonym">Meloidogyne mayaguensis</name>
    <dbReference type="NCBI Taxonomy" id="390850"/>
    <lineage>
        <taxon>Eukaryota</taxon>
        <taxon>Metazoa</taxon>
        <taxon>Ecdysozoa</taxon>
        <taxon>Nematoda</taxon>
        <taxon>Chromadorea</taxon>
        <taxon>Rhabditida</taxon>
        <taxon>Tylenchina</taxon>
        <taxon>Tylenchomorpha</taxon>
        <taxon>Tylenchoidea</taxon>
        <taxon>Meloidogynidae</taxon>
        <taxon>Meloidogyninae</taxon>
        <taxon>Meloidogyne</taxon>
    </lineage>
</organism>
<sequence>MATPLFVFYRSPLCRFHPLPIFYRNFHTGDLPFKIPAPIKRSSTDILQAMADTVKTDENAPHFAYIDDTVTIPTTLLQRKNYLLAKEFGRRTALRLVEEWPTLFMLDRDQPRLAVFRPQKPLNPELVEPTEQNLLHMITTRQVVDAVKLYERMGENAENIEISTKMELFKLLCYYNEENIPLDEIEWAATRIYFAEVEVRNTEWKGLKADIPCLAEQLFNKLPKTGETYSYLICGLCKFPTIYSLTQAKILYKQMISAGFTPFEDVFNLMIKNEITLDENTKFDLKFWLQEMSKFNVRPSVTTFNYIFQNLAKNTNLEENLEKDLTNMASSDTHFIDTKKDPLKDEALNLWKSAKMFINEMKALNIEPSLFIYAKILELSPDDISYRIALLNEILSNLEEKLFNGKEIKNTNFDDQTFFLNSMSIASTGQSESLLDRTLEIYNNRNNRVKIVNARDEIRFFENYLIAKLCCLSLNNFFLVYKKFVPNIIPLTTTIFGTINNQINKRKPGEFCWPLLKRLTENFVNSRCAYLDKLGFSMIEQLREVRPNQHLSIEEAKEYFKLCERLINVIEEIDARREYMEQKRRKEEGILVEEEELNIAAVKEENIKNELVEENVLSNEFYVEDKRLF</sequence>
<gene>
    <name evidence="5" type="ORF">MENT_LOCUS34478</name>
</gene>
<dbReference type="Pfam" id="PF22330">
    <property type="entry name" value="Rib_mS39_PPR"/>
    <property type="match status" value="1"/>
</dbReference>
<dbReference type="EMBL" id="CAJEWN010000426">
    <property type="protein sequence ID" value="CAD2182278.1"/>
    <property type="molecule type" value="Genomic_DNA"/>
</dbReference>
<evidence type="ECO:0000256" key="3">
    <source>
        <dbReference type="ARBA" id="ARBA00022946"/>
    </source>
</evidence>
<evidence type="ECO:0000313" key="6">
    <source>
        <dbReference type="Proteomes" id="UP000580250"/>
    </source>
</evidence>
<comment type="subcellular location">
    <subcellularLocation>
        <location evidence="1">Mitochondrion</location>
    </subcellularLocation>
</comment>
<dbReference type="PANTHER" id="PTHR16276">
    <property type="entry name" value="PENTATRICOPEPTIDE REPEAT DOMAIN-CONTAINING PROTEIN 3"/>
    <property type="match status" value="1"/>
</dbReference>